<organism evidence="1 2">
    <name type="scientific">Vagococcus hydrophili</name>
    <dbReference type="NCBI Taxonomy" id="2714947"/>
    <lineage>
        <taxon>Bacteria</taxon>
        <taxon>Bacillati</taxon>
        <taxon>Bacillota</taxon>
        <taxon>Bacilli</taxon>
        <taxon>Lactobacillales</taxon>
        <taxon>Enterococcaceae</taxon>
        <taxon>Vagococcus</taxon>
    </lineage>
</organism>
<dbReference type="AlphaFoldDB" id="A0A6G8AXJ7"/>
<dbReference type="RefSeq" id="WP_166035981.1">
    <property type="nucleotide sequence ID" value="NZ_CP049887.1"/>
</dbReference>
<dbReference type="KEGG" id="vhy:G7082_00055"/>
<protein>
    <submittedName>
        <fullName evidence="1">Phage tail protein</fullName>
    </submittedName>
</protein>
<evidence type="ECO:0000313" key="2">
    <source>
        <dbReference type="Proteomes" id="UP000501747"/>
    </source>
</evidence>
<gene>
    <name evidence="1" type="ORF">G7082_00055</name>
</gene>
<dbReference type="Proteomes" id="UP000501747">
    <property type="component" value="Chromosome"/>
</dbReference>
<keyword evidence="2" id="KW-1185">Reference proteome</keyword>
<dbReference type="EMBL" id="CP049887">
    <property type="protein sequence ID" value="QIL49700.1"/>
    <property type="molecule type" value="Genomic_DNA"/>
</dbReference>
<reference evidence="1 2" key="1">
    <citation type="submission" date="2020-03" db="EMBL/GenBank/DDBJ databases">
        <title>Vagococcus sp. nov., isolated from beetles.</title>
        <authorList>
            <person name="Hyun D.-W."/>
            <person name="Bae J.-W."/>
        </authorList>
    </citation>
    <scope>NUCLEOTIDE SEQUENCE [LARGE SCALE GENOMIC DNA]</scope>
    <source>
        <strain evidence="1 2">HDW17B</strain>
    </source>
</reference>
<proteinExistence type="predicted"/>
<name>A0A6G8AXJ7_9ENTE</name>
<evidence type="ECO:0000313" key="1">
    <source>
        <dbReference type="EMBL" id="QIL49700.1"/>
    </source>
</evidence>
<accession>A0A6G8AXJ7</accession>
<dbReference type="Gene3D" id="4.10.410.40">
    <property type="match status" value="1"/>
</dbReference>
<sequence length="143" mass="15493">MNLQRFADDEIAGLLSKGTVLSYKEDGKDVPIAAVKSIPALGTDPEKVEVTHLGSEKKSYILGIQDTDSLEFAIVYQGKNFADVHTLVKAGKSKDWTITFPDGLKSEFKGEPSYKFDGVEVNQALGFNLVIVVSEGPDFTPAP</sequence>